<evidence type="ECO:0000256" key="9">
    <source>
        <dbReference type="NCBIfam" id="TIGR01400"/>
    </source>
</evidence>
<feature type="transmembrane region" description="Helical" evidence="10">
    <location>
        <begin position="169"/>
        <end position="202"/>
    </location>
</feature>
<accession>A0A1I5UNX6</accession>
<evidence type="ECO:0000256" key="7">
    <source>
        <dbReference type="ARBA" id="ARBA00023136"/>
    </source>
</evidence>
<evidence type="ECO:0000256" key="2">
    <source>
        <dbReference type="ARBA" id="ARBA00009772"/>
    </source>
</evidence>
<dbReference type="GO" id="GO:0044780">
    <property type="term" value="P:bacterial-type flagellum assembly"/>
    <property type="evidence" value="ECO:0007669"/>
    <property type="project" value="UniProtKB-UniRule"/>
</dbReference>
<comment type="subcellular location">
    <subcellularLocation>
        <location evidence="10">Cell membrane</location>
        <topology evidence="10">Multi-pass membrane protein</topology>
    </subcellularLocation>
    <subcellularLocation>
        <location evidence="10">Bacterial flagellum basal body</location>
    </subcellularLocation>
</comment>
<proteinExistence type="inferred from homology"/>
<dbReference type="PRINTS" id="PR00953">
    <property type="entry name" value="TYPE3IMRPROT"/>
</dbReference>
<gene>
    <name evidence="11" type="ORF">SAMN04488506_0101</name>
</gene>
<dbReference type="PANTHER" id="PTHR30065:SF1">
    <property type="entry name" value="SURFACE PRESENTATION OF ANTIGENS PROTEIN SPAR"/>
    <property type="match status" value="1"/>
</dbReference>
<name>A0A1I5UNX6_9LACT</name>
<evidence type="ECO:0000256" key="8">
    <source>
        <dbReference type="ARBA" id="ARBA00023143"/>
    </source>
</evidence>
<evidence type="ECO:0000256" key="6">
    <source>
        <dbReference type="ARBA" id="ARBA00022989"/>
    </source>
</evidence>
<dbReference type="InterPro" id="IPR006303">
    <property type="entry name" value="FliR"/>
</dbReference>
<keyword evidence="4 10" id="KW-1003">Cell membrane</keyword>
<evidence type="ECO:0000313" key="12">
    <source>
        <dbReference type="Proteomes" id="UP000199136"/>
    </source>
</evidence>
<dbReference type="STRING" id="82801.SAMN04488506_0101"/>
<feature type="transmembrane region" description="Helical" evidence="10">
    <location>
        <begin position="67"/>
        <end position="89"/>
    </location>
</feature>
<dbReference type="InterPro" id="IPR002010">
    <property type="entry name" value="T3SS_IM_R"/>
</dbReference>
<dbReference type="EMBL" id="FOXW01000001">
    <property type="protein sequence ID" value="SFP96888.1"/>
    <property type="molecule type" value="Genomic_DNA"/>
</dbReference>
<comment type="similarity">
    <text evidence="2 10">Belongs to the FliR/MopE/SpaR family.</text>
</comment>
<evidence type="ECO:0000256" key="4">
    <source>
        <dbReference type="ARBA" id="ARBA00022475"/>
    </source>
</evidence>
<reference evidence="11 12" key="1">
    <citation type="submission" date="2016-10" db="EMBL/GenBank/DDBJ databases">
        <authorList>
            <person name="de Groot N.N."/>
        </authorList>
    </citation>
    <scope>NUCLEOTIDE SEQUENCE [LARGE SCALE GENOMIC DNA]</scope>
    <source>
        <strain evidence="11 12">DSM 20581</strain>
    </source>
</reference>
<feature type="transmembrane region" description="Helical" evidence="10">
    <location>
        <begin position="12"/>
        <end position="32"/>
    </location>
</feature>
<dbReference type="GO" id="GO:0006605">
    <property type="term" value="P:protein targeting"/>
    <property type="evidence" value="ECO:0007669"/>
    <property type="project" value="UniProtKB-UniRule"/>
</dbReference>
<organism evidence="11 12">
    <name type="scientific">Desemzia incerta</name>
    <dbReference type="NCBI Taxonomy" id="82801"/>
    <lineage>
        <taxon>Bacteria</taxon>
        <taxon>Bacillati</taxon>
        <taxon>Bacillota</taxon>
        <taxon>Bacilli</taxon>
        <taxon>Lactobacillales</taxon>
        <taxon>Carnobacteriaceae</taxon>
        <taxon>Desemzia</taxon>
    </lineage>
</organism>
<evidence type="ECO:0000256" key="10">
    <source>
        <dbReference type="RuleBase" id="RU362071"/>
    </source>
</evidence>
<feature type="transmembrane region" description="Helical" evidence="10">
    <location>
        <begin position="125"/>
        <end position="148"/>
    </location>
</feature>
<dbReference type="Proteomes" id="UP000199136">
    <property type="component" value="Unassembled WGS sequence"/>
</dbReference>
<sequence>MMDNALLTELNGALLILMRVSAFILICPGFSFTGLPNLVKVVLSAGISIGVYSVVPSVTTIDGVVEFFFIGLKEVLVGFAIGYICQLFFSAVEMAGKLIDFQVGFSMSEVYDPSLGISVSNYGKIFYWISMCIFFFTDLHHAVIKTLVKSFSYLPLDSTDLGSFGTEGIVTLFGMIFELALNLALPLMLTSLIAEVVLGLISRTVPQINVLILGMPLKVLVSLLMTLVVLTPMTESIKDIMPMMVKYMNEFMRSLPG</sequence>
<keyword evidence="6 10" id="KW-1133">Transmembrane helix</keyword>
<keyword evidence="12" id="KW-1185">Reference proteome</keyword>
<keyword evidence="5 10" id="KW-0812">Transmembrane</keyword>
<keyword evidence="11" id="KW-0966">Cell projection</keyword>
<protein>
    <recommendedName>
        <fullName evidence="3 9">Flagellar biosynthetic protein FliR</fullName>
    </recommendedName>
</protein>
<evidence type="ECO:0000256" key="3">
    <source>
        <dbReference type="ARBA" id="ARBA00021717"/>
    </source>
</evidence>
<dbReference type="NCBIfam" id="TIGR01400">
    <property type="entry name" value="fliR"/>
    <property type="match status" value="1"/>
</dbReference>
<evidence type="ECO:0000256" key="1">
    <source>
        <dbReference type="ARBA" id="ARBA00002578"/>
    </source>
</evidence>
<evidence type="ECO:0000256" key="5">
    <source>
        <dbReference type="ARBA" id="ARBA00022692"/>
    </source>
</evidence>
<dbReference type="GO" id="GO:0005886">
    <property type="term" value="C:plasma membrane"/>
    <property type="evidence" value="ECO:0007669"/>
    <property type="project" value="UniProtKB-SubCell"/>
</dbReference>
<keyword evidence="11" id="KW-0969">Cilium</keyword>
<keyword evidence="11" id="KW-0282">Flagellum</keyword>
<feature type="transmembrane region" description="Helical" evidence="10">
    <location>
        <begin position="38"/>
        <end position="55"/>
    </location>
</feature>
<dbReference type="AlphaFoldDB" id="A0A1I5UNX6"/>
<keyword evidence="7 10" id="KW-0472">Membrane</keyword>
<dbReference type="PANTHER" id="PTHR30065">
    <property type="entry name" value="FLAGELLAR BIOSYNTHETIC PROTEIN FLIR"/>
    <property type="match status" value="1"/>
</dbReference>
<dbReference type="GO" id="GO:0009425">
    <property type="term" value="C:bacterial-type flagellum basal body"/>
    <property type="evidence" value="ECO:0007669"/>
    <property type="project" value="UniProtKB-SubCell"/>
</dbReference>
<dbReference type="Pfam" id="PF01311">
    <property type="entry name" value="Bac_export_1"/>
    <property type="match status" value="1"/>
</dbReference>
<evidence type="ECO:0000313" key="11">
    <source>
        <dbReference type="EMBL" id="SFP96888.1"/>
    </source>
</evidence>
<comment type="function">
    <text evidence="1 10">Role in flagellar biosynthesis.</text>
</comment>
<keyword evidence="8 10" id="KW-0975">Bacterial flagellum</keyword>
<feature type="transmembrane region" description="Helical" evidence="10">
    <location>
        <begin position="208"/>
        <end position="231"/>
    </location>
</feature>